<dbReference type="RefSeq" id="WP_130857381.1">
    <property type="nucleotide sequence ID" value="NZ_JBHLWO010000002.1"/>
</dbReference>
<dbReference type="InterPro" id="IPR019734">
    <property type="entry name" value="TPR_rpt"/>
</dbReference>
<gene>
    <name evidence="2" type="ORF">ACFFI0_11235</name>
</gene>
<dbReference type="SMART" id="SM00028">
    <property type="entry name" value="TPR"/>
    <property type="match status" value="2"/>
</dbReference>
<feature type="repeat" description="TPR" evidence="1">
    <location>
        <begin position="20"/>
        <end position="53"/>
    </location>
</feature>
<dbReference type="PROSITE" id="PS50005">
    <property type="entry name" value="TPR"/>
    <property type="match status" value="2"/>
</dbReference>
<keyword evidence="1" id="KW-0802">TPR repeat</keyword>
<comment type="caution">
    <text evidence="2">The sequence shown here is derived from an EMBL/GenBank/DDBJ whole genome shotgun (WGS) entry which is preliminary data.</text>
</comment>
<accession>A0ABV6HJ13</accession>
<dbReference type="SUPFAM" id="SSF48452">
    <property type="entry name" value="TPR-like"/>
    <property type="match status" value="1"/>
</dbReference>
<dbReference type="Proteomes" id="UP001589774">
    <property type="component" value="Unassembled WGS sequence"/>
</dbReference>
<dbReference type="Pfam" id="PF13181">
    <property type="entry name" value="TPR_8"/>
    <property type="match status" value="1"/>
</dbReference>
<proteinExistence type="predicted"/>
<name>A0ABV6HJ13_9SPHI</name>
<dbReference type="InterPro" id="IPR011990">
    <property type="entry name" value="TPR-like_helical_dom_sf"/>
</dbReference>
<protein>
    <submittedName>
        <fullName evidence="2">Tetratricopeptide repeat protein</fullName>
    </submittedName>
</protein>
<keyword evidence="3" id="KW-1185">Reference proteome</keyword>
<organism evidence="2 3">
    <name type="scientific">Olivibacter oleidegradans</name>
    <dbReference type="NCBI Taxonomy" id="760123"/>
    <lineage>
        <taxon>Bacteria</taxon>
        <taxon>Pseudomonadati</taxon>
        <taxon>Bacteroidota</taxon>
        <taxon>Sphingobacteriia</taxon>
        <taxon>Sphingobacteriales</taxon>
        <taxon>Sphingobacteriaceae</taxon>
        <taxon>Olivibacter</taxon>
    </lineage>
</organism>
<feature type="repeat" description="TPR" evidence="1">
    <location>
        <begin position="54"/>
        <end position="87"/>
    </location>
</feature>
<dbReference type="Gene3D" id="1.25.40.10">
    <property type="entry name" value="Tetratricopeptide repeat domain"/>
    <property type="match status" value="1"/>
</dbReference>
<dbReference type="EMBL" id="JBHLWO010000002">
    <property type="protein sequence ID" value="MFC0318888.1"/>
    <property type="molecule type" value="Genomic_DNA"/>
</dbReference>
<reference evidence="2 3" key="1">
    <citation type="submission" date="2024-09" db="EMBL/GenBank/DDBJ databases">
        <authorList>
            <person name="Sun Q."/>
            <person name="Mori K."/>
        </authorList>
    </citation>
    <scope>NUCLEOTIDE SEQUENCE [LARGE SCALE GENOMIC DNA]</scope>
    <source>
        <strain evidence="2 3">CCM 7765</strain>
    </source>
</reference>
<evidence type="ECO:0000313" key="3">
    <source>
        <dbReference type="Proteomes" id="UP001589774"/>
    </source>
</evidence>
<evidence type="ECO:0000256" key="1">
    <source>
        <dbReference type="PROSITE-ProRule" id="PRU00339"/>
    </source>
</evidence>
<sequence>MSNDRLEQLFKFLEASPDEPFILYAIATEYVKRENSTKALRYFQELVDKRPDYVGTYYHFGKLYESLGRENDAIATYQRGMDVAKQANDMHAFSELQAVYNNILGIEPDEEDW</sequence>
<evidence type="ECO:0000313" key="2">
    <source>
        <dbReference type="EMBL" id="MFC0318888.1"/>
    </source>
</evidence>